<dbReference type="PANTHER" id="PTHR46401:SF2">
    <property type="entry name" value="GLYCOSYLTRANSFERASE WBBK-RELATED"/>
    <property type="match status" value="1"/>
</dbReference>
<feature type="domain" description="Glycosyltransferase subfamily 4-like N-terminal" evidence="3">
    <location>
        <begin position="16"/>
        <end position="136"/>
    </location>
</feature>
<gene>
    <name evidence="4" type="ORF">HNP65_001260</name>
</gene>
<dbReference type="RefSeq" id="WP_184619443.1">
    <property type="nucleotide sequence ID" value="NZ_JACHEX010000003.1"/>
</dbReference>
<keyword evidence="1 4" id="KW-0808">Transferase</keyword>
<reference evidence="4 5" key="1">
    <citation type="submission" date="2020-08" db="EMBL/GenBank/DDBJ databases">
        <title>Genomic Encyclopedia of Type Strains, Phase IV (KMG-IV): sequencing the most valuable type-strain genomes for metagenomic binning, comparative biology and taxonomic classification.</title>
        <authorList>
            <person name="Goeker M."/>
        </authorList>
    </citation>
    <scope>NUCLEOTIDE SEQUENCE [LARGE SCALE GENOMIC DNA]</scope>
    <source>
        <strain evidence="4 5">DSM 13481</strain>
    </source>
</reference>
<dbReference type="Proteomes" id="UP000555828">
    <property type="component" value="Unassembled WGS sequence"/>
</dbReference>
<dbReference type="InterPro" id="IPR001296">
    <property type="entry name" value="Glyco_trans_1"/>
</dbReference>
<comment type="caution">
    <text evidence="4">The sequence shown here is derived from an EMBL/GenBank/DDBJ whole genome shotgun (WGS) entry which is preliminary data.</text>
</comment>
<feature type="domain" description="Glycosyl transferase family 1" evidence="2">
    <location>
        <begin position="294"/>
        <end position="442"/>
    </location>
</feature>
<dbReference type="EMBL" id="JACHEX010000003">
    <property type="protein sequence ID" value="MBB6062808.1"/>
    <property type="molecule type" value="Genomic_DNA"/>
</dbReference>
<protein>
    <submittedName>
        <fullName evidence="4">Glycosyltransferase involved in cell wall biosynthesis</fullName>
    </submittedName>
</protein>
<organism evidence="4 5">
    <name type="scientific">Thermosipho japonicus</name>
    <dbReference type="NCBI Taxonomy" id="90323"/>
    <lineage>
        <taxon>Bacteria</taxon>
        <taxon>Thermotogati</taxon>
        <taxon>Thermotogota</taxon>
        <taxon>Thermotogae</taxon>
        <taxon>Thermotogales</taxon>
        <taxon>Fervidobacteriaceae</taxon>
        <taxon>Thermosipho</taxon>
    </lineage>
</organism>
<accession>A0A841GSX7</accession>
<dbReference type="SUPFAM" id="SSF53756">
    <property type="entry name" value="UDP-Glycosyltransferase/glycogen phosphorylase"/>
    <property type="match status" value="1"/>
</dbReference>
<dbReference type="Pfam" id="PF13439">
    <property type="entry name" value="Glyco_transf_4"/>
    <property type="match status" value="1"/>
</dbReference>
<evidence type="ECO:0000313" key="4">
    <source>
        <dbReference type="EMBL" id="MBB6062808.1"/>
    </source>
</evidence>
<evidence type="ECO:0000313" key="5">
    <source>
        <dbReference type="Proteomes" id="UP000555828"/>
    </source>
</evidence>
<dbReference type="AlphaFoldDB" id="A0A841GSX7"/>
<dbReference type="GO" id="GO:0016757">
    <property type="term" value="F:glycosyltransferase activity"/>
    <property type="evidence" value="ECO:0007669"/>
    <property type="project" value="InterPro"/>
</dbReference>
<evidence type="ECO:0000259" key="3">
    <source>
        <dbReference type="Pfam" id="PF13439"/>
    </source>
</evidence>
<proteinExistence type="predicted"/>
<dbReference type="PANTHER" id="PTHR46401">
    <property type="entry name" value="GLYCOSYLTRANSFERASE WBBK-RELATED"/>
    <property type="match status" value="1"/>
</dbReference>
<dbReference type="Pfam" id="PF00534">
    <property type="entry name" value="Glycos_transf_1"/>
    <property type="match status" value="1"/>
</dbReference>
<keyword evidence="5" id="KW-1185">Reference proteome</keyword>
<sequence length="468" mass="55209">MKVMHYFLGFPPLHRGGLMVYVKDLSFNLKEKGIDISLLMPGKYSLYSKRSYVNLYKQVNGIPVYYIKNPLPVSFNGFKEPEYFMEKRVKNNYFDFFKNINIDILHIHSLIGLPYEIVENAKKAGIKVIYTTHDYYGLCPKINFYRIDGVDCLEDYSIKNCIFCNSQTSSVIKKIFFRNFLHFKYINVLKSLYYPIKKVKMFFKKSYENSVRDVFVSILDTSKFDRNIAKYVDWQNYEKDIIEEFDYIIFNSNNTKEVYSKFIDLKFKSYEVINVSNNSIKDNRNLFNYRPLINGKVIFSFLGGKSKIKGFYSLINVFNEIRKKYNNWELHVYGTNEKLEINNENIKFKGTYTHEDLMNIMLNSSIVLLPSKSHETFGFVGLEGISYGIPVLISDKVGLKDIIIHNYNGFIVKDTKDDKYLKDQIIRILENPNILENIHNNILKMNFNFDMATHVDRILNVYKKLLEV</sequence>
<name>A0A841GSX7_9BACT</name>
<dbReference type="Gene3D" id="3.40.50.2000">
    <property type="entry name" value="Glycogen Phosphorylase B"/>
    <property type="match status" value="3"/>
</dbReference>
<evidence type="ECO:0000256" key="1">
    <source>
        <dbReference type="ARBA" id="ARBA00022679"/>
    </source>
</evidence>
<evidence type="ECO:0000259" key="2">
    <source>
        <dbReference type="Pfam" id="PF00534"/>
    </source>
</evidence>
<dbReference type="InterPro" id="IPR028098">
    <property type="entry name" value="Glyco_trans_4-like_N"/>
</dbReference>